<dbReference type="InterPro" id="IPR001387">
    <property type="entry name" value="Cro/C1-type_HTH"/>
</dbReference>
<dbReference type="GO" id="GO:0003677">
    <property type="term" value="F:DNA binding"/>
    <property type="evidence" value="ECO:0007669"/>
    <property type="project" value="InterPro"/>
</dbReference>
<protein>
    <submittedName>
        <fullName evidence="2">HTH-type transcriptional regulator/antitoxin HipB</fullName>
    </submittedName>
</protein>
<evidence type="ECO:0000259" key="1">
    <source>
        <dbReference type="PROSITE" id="PS50943"/>
    </source>
</evidence>
<gene>
    <name evidence="2" type="ORF">HNQ55_001411</name>
</gene>
<dbReference type="SUPFAM" id="SSF47413">
    <property type="entry name" value="lambda repressor-like DNA-binding domains"/>
    <property type="match status" value="1"/>
</dbReference>
<evidence type="ECO:0000313" key="3">
    <source>
        <dbReference type="Proteomes" id="UP000537141"/>
    </source>
</evidence>
<keyword evidence="3" id="KW-1185">Reference proteome</keyword>
<sequence length="89" mass="10096">MNYTINTLDQIKPILVGFRKSNGLSQKALAEKLGISQQSYQTLESAPQKVTIERLFKVLSILDIKLQFVEKNKPLESSLSSNELAQDEW</sequence>
<dbReference type="Proteomes" id="UP000537141">
    <property type="component" value="Unassembled WGS sequence"/>
</dbReference>
<dbReference type="InterPro" id="IPR010982">
    <property type="entry name" value="Lambda_DNA-bd_dom_sf"/>
</dbReference>
<evidence type="ECO:0000313" key="2">
    <source>
        <dbReference type="EMBL" id="MBB6542911.1"/>
    </source>
</evidence>
<comment type="caution">
    <text evidence="2">The sequence shown here is derived from an EMBL/GenBank/DDBJ whole genome shotgun (WGS) entry which is preliminary data.</text>
</comment>
<dbReference type="CDD" id="cd00093">
    <property type="entry name" value="HTH_XRE"/>
    <property type="match status" value="1"/>
</dbReference>
<accession>A0A7X0TT71</accession>
<organism evidence="2 3">
    <name type="scientific">Thalassotalea piscium</name>
    <dbReference type="NCBI Taxonomy" id="1230533"/>
    <lineage>
        <taxon>Bacteria</taxon>
        <taxon>Pseudomonadati</taxon>
        <taxon>Pseudomonadota</taxon>
        <taxon>Gammaproteobacteria</taxon>
        <taxon>Alteromonadales</taxon>
        <taxon>Colwelliaceae</taxon>
        <taxon>Thalassotalea</taxon>
    </lineage>
</organism>
<dbReference type="EMBL" id="JACHHU010000008">
    <property type="protein sequence ID" value="MBB6542911.1"/>
    <property type="molecule type" value="Genomic_DNA"/>
</dbReference>
<name>A0A7X0TT71_9GAMM</name>
<dbReference type="Gene3D" id="1.10.260.40">
    <property type="entry name" value="lambda repressor-like DNA-binding domains"/>
    <property type="match status" value="1"/>
</dbReference>
<proteinExistence type="predicted"/>
<dbReference type="PROSITE" id="PS50943">
    <property type="entry name" value="HTH_CROC1"/>
    <property type="match status" value="1"/>
</dbReference>
<reference evidence="2 3" key="1">
    <citation type="submission" date="2020-08" db="EMBL/GenBank/DDBJ databases">
        <title>Genomic Encyclopedia of Type Strains, Phase IV (KMG-IV): sequencing the most valuable type-strain genomes for metagenomic binning, comparative biology and taxonomic classification.</title>
        <authorList>
            <person name="Goeker M."/>
        </authorList>
    </citation>
    <scope>NUCLEOTIDE SEQUENCE [LARGE SCALE GENOMIC DNA]</scope>
    <source>
        <strain evidence="2 3">DSM 26287</strain>
    </source>
</reference>
<dbReference type="RefSeq" id="WP_184423719.1">
    <property type="nucleotide sequence ID" value="NZ_AP027362.1"/>
</dbReference>
<dbReference type="AlphaFoldDB" id="A0A7X0TT71"/>
<dbReference type="Pfam" id="PF01381">
    <property type="entry name" value="HTH_3"/>
    <property type="match status" value="1"/>
</dbReference>
<dbReference type="SMART" id="SM00530">
    <property type="entry name" value="HTH_XRE"/>
    <property type="match status" value="1"/>
</dbReference>
<feature type="domain" description="HTH cro/C1-type" evidence="1">
    <location>
        <begin position="15"/>
        <end position="69"/>
    </location>
</feature>